<evidence type="ECO:0000313" key="3">
    <source>
        <dbReference type="EMBL" id="MDP4299324.1"/>
    </source>
</evidence>
<sequence>MRRGIATVSLSGMLREKLQAAAAARFDGVEIFENDLLQFPGSPKDVRTMCEDLGLSIDLFQPFRDFDAPSAAQLARNLERAERKFDLMQELGTQTILVCSNVQPDAVADPVVLAEQFAQLAERAGRRGMRVAYEALAWGSQVKLWSQAWDIVRRVDHPHLGLALDSFHTLALRDDPSGIAQLPGDKIFFVQLADAPWVNTDVLTHSRHYRCFPGQGELEVARFTRAALDAGYNGPLSLEIFNDEFRAAPARSNAVDAMRSLLWLEEQVRLDRAAESAAMQPPPPPYKVPLFDPPPPARLDGWSFIEFAVDPAAGAVLAAWLASAGFVSMGRHRSKQVDLYGQGDVRIVLNLEADSFARSHFEMHGPSVCAVALAGADPAAAVARAEALLCPRAIGRIGQNELAIPAVRAPDGSLIYFCASSQDGRHAFEADFILDAGADVAGAFGQGARIDHLVHAVPAGQVEPWTLFSRAVLGLVPERNVVLHDPYGVIRSREIESLDRAVRLSVTVSERENTSVARSVSRQRGAGIQQIAVAVPDLVATARRLKALGAPLLPIPDNYHDDVLAKYDVEPGLLAAMRELGILYDREPGGAEFLQLYLLPFEERFHFELVERRGGYAGYGTANAPFRLAAMAQWRDRQPGQPAAT</sequence>
<keyword evidence="1" id="KW-0456">Lyase</keyword>
<dbReference type="PANTHER" id="PTHR12110:SF21">
    <property type="entry name" value="XYLOSE ISOMERASE-LIKE TIM BARREL DOMAIN-CONTAINING PROTEIN"/>
    <property type="match status" value="1"/>
</dbReference>
<dbReference type="HAMAP" id="MF_02238">
    <property type="entry name" value="DSD"/>
    <property type="match status" value="1"/>
</dbReference>
<dbReference type="InterPro" id="IPR037523">
    <property type="entry name" value="VOC_core"/>
</dbReference>
<gene>
    <name evidence="3" type="ORF">Q8X39_01640</name>
</gene>
<name>A0ABT9FYK8_LEPDI</name>
<feature type="binding site" evidence="1">
    <location>
        <position position="239"/>
    </location>
    <ligand>
        <name>a divalent metal cation</name>
        <dbReference type="ChEBI" id="CHEBI:60240"/>
        <note>catalytic</note>
    </ligand>
</feature>
<dbReference type="InterPro" id="IPR036237">
    <property type="entry name" value="Xyl_isomerase-like_sf"/>
</dbReference>
<dbReference type="Pfam" id="PF14696">
    <property type="entry name" value="Glyoxalase_5"/>
    <property type="match status" value="1"/>
</dbReference>
<dbReference type="SUPFAM" id="SSF51658">
    <property type="entry name" value="Xylose isomerase-like"/>
    <property type="match status" value="1"/>
</dbReference>
<accession>A0ABT9FYK8</accession>
<comment type="cofactor">
    <cofactor evidence="1">
        <name>a divalent metal cation</name>
        <dbReference type="ChEBI" id="CHEBI:60240"/>
    </cofactor>
</comment>
<dbReference type="RefSeq" id="WP_305747884.1">
    <property type="nucleotide sequence ID" value="NZ_JAUZEE010000001.1"/>
</dbReference>
<dbReference type="Gene3D" id="3.10.180.10">
    <property type="entry name" value="2,3-Dihydroxybiphenyl 1,2-Dioxygenase, domain 1"/>
    <property type="match status" value="2"/>
</dbReference>
<evidence type="ECO:0000259" key="2">
    <source>
        <dbReference type="PROSITE" id="PS51819"/>
    </source>
</evidence>
<comment type="pathway">
    <text evidence="1">Aromatic compound metabolism; 3,4-dihydroxybenzoate biosynthesis.</text>
</comment>
<keyword evidence="1" id="KW-0479">Metal-binding</keyword>
<dbReference type="Gene3D" id="3.20.20.150">
    <property type="entry name" value="Divalent-metal-dependent TIM barrel enzymes"/>
    <property type="match status" value="1"/>
</dbReference>
<dbReference type="InterPro" id="IPR029068">
    <property type="entry name" value="Glyas_Bleomycin-R_OHBP_Dase"/>
</dbReference>
<comment type="catalytic activity">
    <reaction evidence="1">
        <text>3-dehydroshikimate = 3,4-dihydroxybenzoate + H2O</text>
        <dbReference type="Rhea" id="RHEA:24848"/>
        <dbReference type="ChEBI" id="CHEBI:15377"/>
        <dbReference type="ChEBI" id="CHEBI:16630"/>
        <dbReference type="ChEBI" id="CHEBI:36241"/>
        <dbReference type="EC" id="4.2.1.118"/>
    </reaction>
</comment>
<feature type="binding site" evidence="1">
    <location>
        <position position="191"/>
    </location>
    <ligand>
        <name>a divalent metal cation</name>
        <dbReference type="ChEBI" id="CHEBI:60240"/>
        <note>catalytic</note>
    </ligand>
</feature>
<dbReference type="InterPro" id="IPR013022">
    <property type="entry name" value="Xyl_isomerase-like_TIM-brl"/>
</dbReference>
<evidence type="ECO:0000313" key="4">
    <source>
        <dbReference type="Proteomes" id="UP001235760"/>
    </source>
</evidence>
<keyword evidence="4" id="KW-1185">Reference proteome</keyword>
<comment type="caution">
    <text evidence="1">Lacks conserved residue(s) required for the propagation of feature annotation.</text>
</comment>
<dbReference type="InterPro" id="IPR043700">
    <property type="entry name" value="DSD"/>
</dbReference>
<feature type="domain" description="VOC" evidence="2">
    <location>
        <begin position="449"/>
        <end position="598"/>
    </location>
</feature>
<organism evidence="3 4">
    <name type="scientific">Leptothrix discophora</name>
    <dbReference type="NCBI Taxonomy" id="89"/>
    <lineage>
        <taxon>Bacteria</taxon>
        <taxon>Pseudomonadati</taxon>
        <taxon>Pseudomonadota</taxon>
        <taxon>Betaproteobacteria</taxon>
        <taxon>Burkholderiales</taxon>
        <taxon>Sphaerotilaceae</taxon>
        <taxon>Leptothrix</taxon>
    </lineage>
</organism>
<feature type="binding site" evidence="1">
    <location>
        <position position="134"/>
    </location>
    <ligand>
        <name>a divalent metal cation</name>
        <dbReference type="ChEBI" id="CHEBI:60240"/>
        <note>catalytic</note>
    </ligand>
</feature>
<feature type="domain" description="VOC" evidence="2">
    <location>
        <begin position="304"/>
        <end position="420"/>
    </location>
</feature>
<dbReference type="EC" id="4.2.1.118" evidence="1"/>
<dbReference type="SUPFAM" id="SSF54593">
    <property type="entry name" value="Glyoxalase/Bleomycin resistance protein/Dihydroxybiphenyl dioxygenase"/>
    <property type="match status" value="1"/>
</dbReference>
<proteinExistence type="inferred from homology"/>
<comment type="similarity">
    <text evidence="1">Belongs to the bacterial two-domain DSD family.</text>
</comment>
<dbReference type="Proteomes" id="UP001235760">
    <property type="component" value="Unassembled WGS sequence"/>
</dbReference>
<feature type="binding site" evidence="1">
    <location>
        <position position="165"/>
    </location>
    <ligand>
        <name>a divalent metal cation</name>
        <dbReference type="ChEBI" id="CHEBI:60240"/>
        <note>catalytic</note>
    </ligand>
</feature>
<dbReference type="PANTHER" id="PTHR12110">
    <property type="entry name" value="HYDROXYPYRUVATE ISOMERASE"/>
    <property type="match status" value="1"/>
</dbReference>
<protein>
    <recommendedName>
        <fullName evidence="1">3-dehydroshikimate dehydratase</fullName>
        <shortName evidence="1">DSD</shortName>
        <ecNumber evidence="1">4.2.1.118</ecNumber>
    </recommendedName>
</protein>
<evidence type="ECO:0000256" key="1">
    <source>
        <dbReference type="HAMAP-Rule" id="MF_02238"/>
    </source>
</evidence>
<reference evidence="3 4" key="1">
    <citation type="submission" date="2023-08" db="EMBL/GenBank/DDBJ databases">
        <authorList>
            <person name="Roldan D.M."/>
            <person name="Menes R.J."/>
        </authorList>
    </citation>
    <scope>NUCLEOTIDE SEQUENCE [LARGE SCALE GENOMIC DNA]</scope>
    <source>
        <strain evidence="3 4">CCM 2812</strain>
    </source>
</reference>
<dbReference type="Pfam" id="PF01261">
    <property type="entry name" value="AP_endonuc_2"/>
    <property type="match status" value="1"/>
</dbReference>
<dbReference type="PROSITE" id="PS51819">
    <property type="entry name" value="VOC"/>
    <property type="match status" value="2"/>
</dbReference>
<dbReference type="EMBL" id="JAUZEE010000001">
    <property type="protein sequence ID" value="MDP4299324.1"/>
    <property type="molecule type" value="Genomic_DNA"/>
</dbReference>
<comment type="caution">
    <text evidence="3">The sequence shown here is derived from an EMBL/GenBank/DDBJ whole genome shotgun (WGS) entry which is preliminary data.</text>
</comment>
<dbReference type="InterPro" id="IPR050312">
    <property type="entry name" value="IolE/XylAMocC-like"/>
</dbReference>
<comment type="function">
    <text evidence="1">Catalyzes the conversion of 3-dehydroshikimate to protocatechuate (3,4-dihydroxybenzoate), a common intermediate of quinate and shikimate degradation pathways.</text>
</comment>